<reference evidence="1" key="1">
    <citation type="submission" date="2014-09" db="EMBL/GenBank/DDBJ databases">
        <authorList>
            <person name="Magalhaes I.L.F."/>
            <person name="Oliveira U."/>
            <person name="Santos F.R."/>
            <person name="Vidigal T.H.D.A."/>
            <person name="Brescovit A.D."/>
            <person name="Santos A.J."/>
        </authorList>
    </citation>
    <scope>NUCLEOTIDE SEQUENCE</scope>
    <source>
        <tissue evidence="1">Shoot tissue taken approximately 20 cm above the soil surface</tissue>
    </source>
</reference>
<accession>A0A0A9Q985</accession>
<sequence length="32" mass="3468">MVIRHMVVQIKAPGRLPSPLPEGAVVLYVPSI</sequence>
<organism evidence="1">
    <name type="scientific">Arundo donax</name>
    <name type="common">Giant reed</name>
    <name type="synonym">Donax arundinaceus</name>
    <dbReference type="NCBI Taxonomy" id="35708"/>
    <lineage>
        <taxon>Eukaryota</taxon>
        <taxon>Viridiplantae</taxon>
        <taxon>Streptophyta</taxon>
        <taxon>Embryophyta</taxon>
        <taxon>Tracheophyta</taxon>
        <taxon>Spermatophyta</taxon>
        <taxon>Magnoliopsida</taxon>
        <taxon>Liliopsida</taxon>
        <taxon>Poales</taxon>
        <taxon>Poaceae</taxon>
        <taxon>PACMAD clade</taxon>
        <taxon>Arundinoideae</taxon>
        <taxon>Arundineae</taxon>
        <taxon>Arundo</taxon>
    </lineage>
</organism>
<name>A0A0A9Q985_ARUDO</name>
<proteinExistence type="predicted"/>
<evidence type="ECO:0000313" key="1">
    <source>
        <dbReference type="EMBL" id="JAD60962.1"/>
    </source>
</evidence>
<dbReference type="EMBL" id="GBRH01236933">
    <property type="protein sequence ID" value="JAD60962.1"/>
    <property type="molecule type" value="Transcribed_RNA"/>
</dbReference>
<protein>
    <submittedName>
        <fullName evidence="1">Uncharacterized protein</fullName>
    </submittedName>
</protein>
<reference evidence="1" key="2">
    <citation type="journal article" date="2015" name="Data Brief">
        <title>Shoot transcriptome of the giant reed, Arundo donax.</title>
        <authorList>
            <person name="Barrero R.A."/>
            <person name="Guerrero F.D."/>
            <person name="Moolhuijzen P."/>
            <person name="Goolsby J.A."/>
            <person name="Tidwell J."/>
            <person name="Bellgard S.E."/>
            <person name="Bellgard M.I."/>
        </authorList>
    </citation>
    <scope>NUCLEOTIDE SEQUENCE</scope>
    <source>
        <tissue evidence="1">Shoot tissue taken approximately 20 cm above the soil surface</tissue>
    </source>
</reference>
<dbReference type="AlphaFoldDB" id="A0A0A9Q985"/>